<dbReference type="STRING" id="310782.SAMN05216499_10636"/>
<gene>
    <name evidence="1" type="ORF">SAMN05216499_10636</name>
</gene>
<evidence type="ECO:0008006" key="3">
    <source>
        <dbReference type="Google" id="ProtNLM"/>
    </source>
</evidence>
<protein>
    <recommendedName>
        <fullName evidence="3">Acetone carboxylase</fullName>
    </recommendedName>
</protein>
<name>A0A1M7DD83_9ACTN</name>
<dbReference type="EMBL" id="FRBI01000006">
    <property type="protein sequence ID" value="SHL77337.1"/>
    <property type="molecule type" value="Genomic_DNA"/>
</dbReference>
<sequence length="110" mass="12250">MAARRRHVRALIGRSARVRGWGLLGRVNDETPICSAKGCRTAAVWVLAWNNPKLHTPERRKTWLACDEHREHLAQFLGMRGFLKDVVALADWERRAAGDGPADGGRAARG</sequence>
<dbReference type="AlphaFoldDB" id="A0A1M7DD83"/>
<organism evidence="1 2">
    <name type="scientific">Actinacidiphila paucisporea</name>
    <dbReference type="NCBI Taxonomy" id="310782"/>
    <lineage>
        <taxon>Bacteria</taxon>
        <taxon>Bacillati</taxon>
        <taxon>Actinomycetota</taxon>
        <taxon>Actinomycetes</taxon>
        <taxon>Kitasatosporales</taxon>
        <taxon>Streptomycetaceae</taxon>
        <taxon>Actinacidiphila</taxon>
    </lineage>
</organism>
<accession>A0A1M7DD83</accession>
<dbReference type="Proteomes" id="UP000184111">
    <property type="component" value="Unassembled WGS sequence"/>
</dbReference>
<keyword evidence="2" id="KW-1185">Reference proteome</keyword>
<evidence type="ECO:0000313" key="2">
    <source>
        <dbReference type="Proteomes" id="UP000184111"/>
    </source>
</evidence>
<proteinExistence type="predicted"/>
<evidence type="ECO:0000313" key="1">
    <source>
        <dbReference type="EMBL" id="SHL77337.1"/>
    </source>
</evidence>
<reference evidence="1 2" key="1">
    <citation type="submission" date="2016-11" db="EMBL/GenBank/DDBJ databases">
        <authorList>
            <person name="Jaros S."/>
            <person name="Januszkiewicz K."/>
            <person name="Wedrychowicz H."/>
        </authorList>
    </citation>
    <scope>NUCLEOTIDE SEQUENCE [LARGE SCALE GENOMIC DNA]</scope>
    <source>
        <strain evidence="1 2">CGMCC 4.2025</strain>
    </source>
</reference>